<dbReference type="InterPro" id="IPR032675">
    <property type="entry name" value="LRR_dom_sf"/>
</dbReference>
<proteinExistence type="predicted"/>
<organism evidence="1 2">
    <name type="scientific">Elaeis guineensis var. tenera</name>
    <name type="common">Oil palm</name>
    <dbReference type="NCBI Taxonomy" id="51953"/>
    <lineage>
        <taxon>Eukaryota</taxon>
        <taxon>Viridiplantae</taxon>
        <taxon>Streptophyta</taxon>
        <taxon>Embryophyta</taxon>
        <taxon>Tracheophyta</taxon>
        <taxon>Spermatophyta</taxon>
        <taxon>Magnoliopsida</taxon>
        <taxon>Liliopsida</taxon>
        <taxon>Arecaceae</taxon>
        <taxon>Arecoideae</taxon>
        <taxon>Cocoseae</taxon>
        <taxon>Elaeidinae</taxon>
        <taxon>Elaeis</taxon>
    </lineage>
</organism>
<reference evidence="2" key="1">
    <citation type="submission" date="2025-08" db="UniProtKB">
        <authorList>
            <consortium name="RefSeq"/>
        </authorList>
    </citation>
    <scope>IDENTIFICATION</scope>
</reference>
<dbReference type="RefSeq" id="XP_019711137.1">
    <property type="nucleotide sequence ID" value="XM_019855578.2"/>
</dbReference>
<dbReference type="Proteomes" id="UP000504607">
    <property type="component" value="Unplaced"/>
</dbReference>
<accession>A0A6J0PSF5</accession>
<name>A0A6J0PSF5_ELAGV</name>
<dbReference type="OrthoDB" id="2018313at2759"/>
<evidence type="ECO:0000313" key="1">
    <source>
        <dbReference type="Proteomes" id="UP000504607"/>
    </source>
</evidence>
<protein>
    <submittedName>
        <fullName evidence="2">Uncharacterized protein LOC105059991 isoform X2</fullName>
    </submittedName>
</protein>
<dbReference type="InParanoid" id="A0A6J0PSF5"/>
<gene>
    <name evidence="2" type="primary">LOC105059991</name>
</gene>
<dbReference type="AlphaFoldDB" id="A0A6J0PSF5"/>
<dbReference type="KEGG" id="egu:105059991"/>
<dbReference type="GeneID" id="105059991"/>
<dbReference type="SUPFAM" id="SSF52058">
    <property type="entry name" value="L domain-like"/>
    <property type="match status" value="1"/>
</dbReference>
<evidence type="ECO:0000313" key="2">
    <source>
        <dbReference type="RefSeq" id="XP_019711137.1"/>
    </source>
</evidence>
<dbReference type="PANTHER" id="PTHR36766">
    <property type="entry name" value="PLANT BROAD-SPECTRUM MILDEW RESISTANCE PROTEIN RPW8"/>
    <property type="match status" value="1"/>
</dbReference>
<dbReference type="PANTHER" id="PTHR36766:SF30">
    <property type="entry name" value="TIR-NBS TYPE DISEASE RESISTANCE PROTEIN-RELATED"/>
    <property type="match status" value="1"/>
</dbReference>
<sequence>MHASISKSMLERVSIDRCQELESIGGLCNLHSLEELKISFCRKLRLLSEEGMPSKLQNLHIEGCRERTSLLGMQNLASLTQLAIKACPKLQIMLEDQLPSMPRDVEIIYCPGLVNWCEIQKINSFQVASSGNKLTISNTWEKIMHGFDDLTSIKHLPFANSWHSLRETFSISNSWRLFAKTYIISILEELTIWGCTDIPPIRCLPELTVLRSLVIKDCPGIQVVTDELLPRTLNSLVVDSCEDLRCLQLARQNRDALEVLLIVNCPRLTLVEGLNCIFFPKFLTIEQCPQLLLPHSGSREQRNN</sequence>
<dbReference type="Gene3D" id="3.80.10.10">
    <property type="entry name" value="Ribonuclease Inhibitor"/>
    <property type="match status" value="2"/>
</dbReference>
<keyword evidence="1" id="KW-1185">Reference proteome</keyword>